<evidence type="ECO:0000256" key="1">
    <source>
        <dbReference type="SAM" id="Phobius"/>
    </source>
</evidence>
<feature type="transmembrane region" description="Helical" evidence="1">
    <location>
        <begin position="34"/>
        <end position="51"/>
    </location>
</feature>
<gene>
    <name evidence="3" type="ORF">IAD24_03095</name>
</gene>
<sequence>MLRALPPLLLAVCLLLLAEDCAHAAAEAFALWWSSVLPALFPFYLCTSLLLRSGAAQSLVRLLRPVSRLLRLPHGVLPCLLLGGVAGYPTGARLCASLGAAQYGARCSLCSPMFLIALVGGGLLRGGGSAPLLCLAHYGAALLLLPLRCAGSDDVQPVPEAEAGACAGGALRMVGDGMAAMVQIGGCIAGASVLAALLRHLGLHAALDALAKPLGLPAGLMGALAQGMLEFTGGCAAVAALGLPLRMAAAACAFLVSFGGLSVFLQTRLFLSGGAGRYFLLKLLHGALAAAIAYLCAPLLLADAAAVMAQPAQEYALNALSGASLLFACAVTVIAAYLGALALSALPARDRGRPEG</sequence>
<dbReference type="Proteomes" id="UP000824128">
    <property type="component" value="Unassembled WGS sequence"/>
</dbReference>
<feature type="transmembrane region" description="Helical" evidence="1">
    <location>
        <begin position="219"/>
        <end position="241"/>
    </location>
</feature>
<reference evidence="3" key="1">
    <citation type="submission" date="2020-10" db="EMBL/GenBank/DDBJ databases">
        <authorList>
            <person name="Gilroy R."/>
        </authorList>
    </citation>
    <scope>NUCLEOTIDE SEQUENCE</scope>
    <source>
        <strain evidence="3">ChiGjej2B2-16831</strain>
    </source>
</reference>
<reference evidence="3" key="2">
    <citation type="journal article" date="2021" name="PeerJ">
        <title>Extensive microbial diversity within the chicken gut microbiome revealed by metagenomics and culture.</title>
        <authorList>
            <person name="Gilroy R."/>
            <person name="Ravi A."/>
            <person name="Getino M."/>
            <person name="Pursley I."/>
            <person name="Horton D.L."/>
            <person name="Alikhan N.F."/>
            <person name="Baker D."/>
            <person name="Gharbi K."/>
            <person name="Hall N."/>
            <person name="Watson M."/>
            <person name="Adriaenssens E.M."/>
            <person name="Foster-Nyarko E."/>
            <person name="Jarju S."/>
            <person name="Secka A."/>
            <person name="Antonio M."/>
            <person name="Oren A."/>
            <person name="Chaudhuri R.R."/>
            <person name="La Ragione R."/>
            <person name="Hildebrand F."/>
            <person name="Pallen M.J."/>
        </authorList>
    </citation>
    <scope>NUCLEOTIDE SEQUENCE</scope>
    <source>
        <strain evidence="3">ChiGjej2B2-16831</strain>
    </source>
</reference>
<name>A0A9D1N2W6_9FIRM</name>
<keyword evidence="1" id="KW-0472">Membrane</keyword>
<dbReference type="EMBL" id="DVNZ01000099">
    <property type="protein sequence ID" value="HIU94124.1"/>
    <property type="molecule type" value="Genomic_DNA"/>
</dbReference>
<feature type="signal peptide" evidence="2">
    <location>
        <begin position="1"/>
        <end position="24"/>
    </location>
</feature>
<accession>A0A9D1N2W6</accession>
<keyword evidence="1" id="KW-1133">Transmembrane helix</keyword>
<proteinExistence type="predicted"/>
<protein>
    <recommendedName>
        <fullName evidence="5">Sporulation integral membrane protein YlbJ</fullName>
    </recommendedName>
</protein>
<evidence type="ECO:0008006" key="5">
    <source>
        <dbReference type="Google" id="ProtNLM"/>
    </source>
</evidence>
<evidence type="ECO:0000256" key="2">
    <source>
        <dbReference type="SAM" id="SignalP"/>
    </source>
</evidence>
<keyword evidence="1" id="KW-0812">Transmembrane</keyword>
<comment type="caution">
    <text evidence="3">The sequence shown here is derived from an EMBL/GenBank/DDBJ whole genome shotgun (WGS) entry which is preliminary data.</text>
</comment>
<feature type="transmembrane region" description="Helical" evidence="1">
    <location>
        <begin position="247"/>
        <end position="271"/>
    </location>
</feature>
<organism evidence="3 4">
    <name type="scientific">Candidatus Aphodomorpha intestinavium</name>
    <dbReference type="NCBI Taxonomy" id="2840672"/>
    <lineage>
        <taxon>Bacteria</taxon>
        <taxon>Bacillati</taxon>
        <taxon>Bacillota</taxon>
        <taxon>Clostridia</taxon>
        <taxon>Eubacteriales</taxon>
        <taxon>Candidatus Aphodomorpha</taxon>
    </lineage>
</organism>
<feature type="transmembrane region" description="Helical" evidence="1">
    <location>
        <begin position="178"/>
        <end position="198"/>
    </location>
</feature>
<feature type="transmembrane region" description="Helical" evidence="1">
    <location>
        <begin position="283"/>
        <end position="302"/>
    </location>
</feature>
<evidence type="ECO:0000313" key="3">
    <source>
        <dbReference type="EMBL" id="HIU94124.1"/>
    </source>
</evidence>
<dbReference type="AlphaFoldDB" id="A0A9D1N2W6"/>
<keyword evidence="2" id="KW-0732">Signal</keyword>
<feature type="transmembrane region" description="Helical" evidence="1">
    <location>
        <begin position="322"/>
        <end position="346"/>
    </location>
</feature>
<evidence type="ECO:0000313" key="4">
    <source>
        <dbReference type="Proteomes" id="UP000824128"/>
    </source>
</evidence>
<feature type="chain" id="PRO_5038570484" description="Sporulation integral membrane protein YlbJ" evidence="2">
    <location>
        <begin position="25"/>
        <end position="356"/>
    </location>
</feature>